<proteinExistence type="predicted"/>
<dbReference type="AlphaFoldDB" id="A0A8S1CVG6"/>
<protein>
    <submittedName>
        <fullName evidence="1">Uncharacterized protein</fullName>
    </submittedName>
</protein>
<name>A0A8S1CVG6_9INSE</name>
<evidence type="ECO:0000313" key="1">
    <source>
        <dbReference type="EMBL" id="CAB3375369.1"/>
    </source>
</evidence>
<reference evidence="1 2" key="1">
    <citation type="submission" date="2020-04" db="EMBL/GenBank/DDBJ databases">
        <authorList>
            <person name="Alioto T."/>
            <person name="Alioto T."/>
            <person name="Gomez Garrido J."/>
        </authorList>
    </citation>
    <scope>NUCLEOTIDE SEQUENCE [LARGE SCALE GENOMIC DNA]</scope>
</reference>
<accession>A0A8S1CVG6</accession>
<organism evidence="1 2">
    <name type="scientific">Cloeon dipterum</name>
    <dbReference type="NCBI Taxonomy" id="197152"/>
    <lineage>
        <taxon>Eukaryota</taxon>
        <taxon>Metazoa</taxon>
        <taxon>Ecdysozoa</taxon>
        <taxon>Arthropoda</taxon>
        <taxon>Hexapoda</taxon>
        <taxon>Insecta</taxon>
        <taxon>Pterygota</taxon>
        <taxon>Palaeoptera</taxon>
        <taxon>Ephemeroptera</taxon>
        <taxon>Pisciforma</taxon>
        <taxon>Baetidae</taxon>
        <taxon>Cloeon</taxon>
    </lineage>
</organism>
<sequence length="142" mass="16543">MSRKLAKIPESFELNQGAETVKLEDFAAFHNLPEDLKKKQIESFRFANSVFPFYIPKKHHEINLSELQNSKGEYWGTAAHFLLCNKAHGIPLWKTFEAQIQSSETTFTCRPHISTNMTNRILQHIPSIEDKEDSNFNFLFRN</sequence>
<comment type="caution">
    <text evidence="1">The sequence shown here is derived from an EMBL/GenBank/DDBJ whole genome shotgun (WGS) entry which is preliminary data.</text>
</comment>
<keyword evidence="2" id="KW-1185">Reference proteome</keyword>
<evidence type="ECO:0000313" key="2">
    <source>
        <dbReference type="Proteomes" id="UP000494165"/>
    </source>
</evidence>
<dbReference type="Proteomes" id="UP000494165">
    <property type="component" value="Unassembled WGS sequence"/>
</dbReference>
<dbReference type="EMBL" id="CADEPI010000111">
    <property type="protein sequence ID" value="CAB3375369.1"/>
    <property type="molecule type" value="Genomic_DNA"/>
</dbReference>
<gene>
    <name evidence="1" type="ORF">CLODIP_2_CD08628</name>
</gene>